<accession>A0A4V6A384</accession>
<keyword evidence="3" id="KW-1185">Reference proteome</keyword>
<proteinExistence type="predicted"/>
<sequence>MPPSLRLKHPVDESCLQTSFSRQPRRLARNPEFSFSSKLRTVALVMCIKRAKVKSTSKREAESSLKTGPANAQPHLLQATKSSTKELPSVKDSGANEKVSPEKADSAKPSTKEKKSERKMKSLRLGGDRDKSQEKMSPENTLKEVPNKMPDVDLNVDPAAKEPMFTNDQLL</sequence>
<feature type="compositionally biased region" description="Basic and acidic residues" evidence="1">
    <location>
        <begin position="99"/>
        <end position="146"/>
    </location>
</feature>
<name>A0A4V6A384_STECR</name>
<dbReference type="OrthoDB" id="5876612at2759"/>
<reference evidence="2 3" key="1">
    <citation type="journal article" date="2015" name="Genome Biol.">
        <title>Comparative genomics of Steinernema reveals deeply conserved gene regulatory networks.</title>
        <authorList>
            <person name="Dillman A.R."/>
            <person name="Macchietto M."/>
            <person name="Porter C.F."/>
            <person name="Rogers A."/>
            <person name="Williams B."/>
            <person name="Antoshechkin I."/>
            <person name="Lee M.M."/>
            <person name="Goodwin Z."/>
            <person name="Lu X."/>
            <person name="Lewis E.E."/>
            <person name="Goodrich-Blair H."/>
            <person name="Stock S.P."/>
            <person name="Adams B.J."/>
            <person name="Sternberg P.W."/>
            <person name="Mortazavi A."/>
        </authorList>
    </citation>
    <scope>NUCLEOTIDE SEQUENCE [LARGE SCALE GENOMIC DNA]</scope>
    <source>
        <strain evidence="2 3">ALL</strain>
    </source>
</reference>
<feature type="region of interest" description="Disordered" evidence="1">
    <location>
        <begin position="50"/>
        <end position="171"/>
    </location>
</feature>
<dbReference type="AlphaFoldDB" id="A0A4V6A384"/>
<comment type="caution">
    <text evidence="2">The sequence shown here is derived from an EMBL/GenBank/DDBJ whole genome shotgun (WGS) entry which is preliminary data.</text>
</comment>
<evidence type="ECO:0000256" key="1">
    <source>
        <dbReference type="SAM" id="MobiDB-lite"/>
    </source>
</evidence>
<reference evidence="2 3" key="2">
    <citation type="journal article" date="2019" name="G3 (Bethesda)">
        <title>Hybrid Assembly of the Genome of the Entomopathogenic Nematode Steinernema carpocapsae Identifies the X-Chromosome.</title>
        <authorList>
            <person name="Serra L."/>
            <person name="Macchietto M."/>
            <person name="Macias-Munoz A."/>
            <person name="McGill C.J."/>
            <person name="Rodriguez I.M."/>
            <person name="Rodriguez B."/>
            <person name="Murad R."/>
            <person name="Mortazavi A."/>
        </authorList>
    </citation>
    <scope>NUCLEOTIDE SEQUENCE [LARGE SCALE GENOMIC DNA]</scope>
    <source>
        <strain evidence="2 3">ALL</strain>
    </source>
</reference>
<gene>
    <name evidence="2" type="ORF">L596_015832</name>
</gene>
<evidence type="ECO:0000313" key="2">
    <source>
        <dbReference type="EMBL" id="TKR82055.1"/>
    </source>
</evidence>
<protein>
    <submittedName>
        <fullName evidence="2">Uncharacterized protein</fullName>
    </submittedName>
</protein>
<organism evidence="2 3">
    <name type="scientific">Steinernema carpocapsae</name>
    <name type="common">Entomopathogenic nematode</name>
    <dbReference type="NCBI Taxonomy" id="34508"/>
    <lineage>
        <taxon>Eukaryota</taxon>
        <taxon>Metazoa</taxon>
        <taxon>Ecdysozoa</taxon>
        <taxon>Nematoda</taxon>
        <taxon>Chromadorea</taxon>
        <taxon>Rhabditida</taxon>
        <taxon>Tylenchina</taxon>
        <taxon>Panagrolaimomorpha</taxon>
        <taxon>Strongyloidoidea</taxon>
        <taxon>Steinernematidae</taxon>
        <taxon>Steinernema</taxon>
    </lineage>
</organism>
<dbReference type="EMBL" id="AZBU02000004">
    <property type="protein sequence ID" value="TKR82055.1"/>
    <property type="molecule type" value="Genomic_DNA"/>
</dbReference>
<dbReference type="Proteomes" id="UP000298663">
    <property type="component" value="Unassembled WGS sequence"/>
</dbReference>
<evidence type="ECO:0000313" key="3">
    <source>
        <dbReference type="Proteomes" id="UP000298663"/>
    </source>
</evidence>